<feature type="transmembrane region" description="Helical" evidence="2">
    <location>
        <begin position="121"/>
        <end position="138"/>
    </location>
</feature>
<feature type="region of interest" description="Disordered" evidence="1">
    <location>
        <begin position="83"/>
        <end position="105"/>
    </location>
</feature>
<comment type="caution">
    <text evidence="3">The sequence shown here is derived from an EMBL/GenBank/DDBJ whole genome shotgun (WGS) entry which is preliminary data.</text>
</comment>
<evidence type="ECO:0000313" key="4">
    <source>
        <dbReference type="Proteomes" id="UP001501495"/>
    </source>
</evidence>
<feature type="compositionally biased region" description="Basic and acidic residues" evidence="1">
    <location>
        <begin position="259"/>
        <end position="284"/>
    </location>
</feature>
<keyword evidence="4" id="KW-1185">Reference proteome</keyword>
<accession>A0ABP7XKG4</accession>
<evidence type="ECO:0000313" key="3">
    <source>
        <dbReference type="EMBL" id="GAA4120705.1"/>
    </source>
</evidence>
<dbReference type="Proteomes" id="UP001501495">
    <property type="component" value="Unassembled WGS sequence"/>
</dbReference>
<keyword evidence="2" id="KW-0812">Transmembrane</keyword>
<feature type="transmembrane region" description="Helical" evidence="2">
    <location>
        <begin position="144"/>
        <end position="164"/>
    </location>
</feature>
<sequence length="290" mass="30619">MDLSALIFVALAIAWAAYLVPKALKYHEDGASSRSVDRFSHRMRVLARREPVDSRRARLVVQPGRSASSSSVSVKPKVGAEPAAEAPAAPVDAPVAAPLRTPSPQARRAAARRAAQRRRRVLGVLLVLNLLVAGLAIGRVVHPGFVAIPVVLLVAWLVACRLMVRRERGIGRTVAPRPAPVVPAAEAPAYDPDLTADVPVVFDEDAEPVAPVESPVAAPGMWDPVPVTLPTYVAKPPAARRTVGSIDLDSTGVWTSGRTEADASLAREAEEAARAARARREADGGRALGS</sequence>
<evidence type="ECO:0000256" key="2">
    <source>
        <dbReference type="SAM" id="Phobius"/>
    </source>
</evidence>
<reference evidence="4" key="1">
    <citation type="journal article" date="2019" name="Int. J. Syst. Evol. Microbiol.">
        <title>The Global Catalogue of Microorganisms (GCM) 10K type strain sequencing project: providing services to taxonomists for standard genome sequencing and annotation.</title>
        <authorList>
            <consortium name="The Broad Institute Genomics Platform"/>
            <consortium name="The Broad Institute Genome Sequencing Center for Infectious Disease"/>
            <person name="Wu L."/>
            <person name="Ma J."/>
        </authorList>
    </citation>
    <scope>NUCLEOTIDE SEQUENCE [LARGE SCALE GENOMIC DNA]</scope>
    <source>
        <strain evidence="4">JCM 16703</strain>
    </source>
</reference>
<protein>
    <submittedName>
        <fullName evidence="3">Uncharacterized protein</fullName>
    </submittedName>
</protein>
<dbReference type="RefSeq" id="WP_344733697.1">
    <property type="nucleotide sequence ID" value="NZ_BAAAZH010000017.1"/>
</dbReference>
<feature type="region of interest" description="Disordered" evidence="1">
    <location>
        <begin position="252"/>
        <end position="290"/>
    </location>
</feature>
<feature type="transmembrane region" description="Helical" evidence="2">
    <location>
        <begin position="6"/>
        <end position="24"/>
    </location>
</feature>
<name>A0ABP7XKG4_9ACTN</name>
<dbReference type="EMBL" id="BAAAZH010000017">
    <property type="protein sequence ID" value="GAA4120705.1"/>
    <property type="molecule type" value="Genomic_DNA"/>
</dbReference>
<feature type="compositionally biased region" description="Low complexity" evidence="1">
    <location>
        <begin position="83"/>
        <end position="98"/>
    </location>
</feature>
<organism evidence="3 4">
    <name type="scientific">Nocardioides fonticola</name>
    <dbReference type="NCBI Taxonomy" id="450363"/>
    <lineage>
        <taxon>Bacteria</taxon>
        <taxon>Bacillati</taxon>
        <taxon>Actinomycetota</taxon>
        <taxon>Actinomycetes</taxon>
        <taxon>Propionibacteriales</taxon>
        <taxon>Nocardioidaceae</taxon>
        <taxon>Nocardioides</taxon>
    </lineage>
</organism>
<keyword evidence="2" id="KW-1133">Transmembrane helix</keyword>
<proteinExistence type="predicted"/>
<gene>
    <name evidence="3" type="ORF">GCM10022215_24580</name>
</gene>
<evidence type="ECO:0000256" key="1">
    <source>
        <dbReference type="SAM" id="MobiDB-lite"/>
    </source>
</evidence>
<keyword evidence="2" id="KW-0472">Membrane</keyword>